<comment type="similarity">
    <text evidence="2">Belongs to the cytochrome P450 family.</text>
</comment>
<evidence type="ECO:0000256" key="3">
    <source>
        <dbReference type="ARBA" id="ARBA00022723"/>
    </source>
</evidence>
<dbReference type="GO" id="GO:0005506">
    <property type="term" value="F:iron ion binding"/>
    <property type="evidence" value="ECO:0007669"/>
    <property type="project" value="InterPro"/>
</dbReference>
<dbReference type="SUPFAM" id="SSF48264">
    <property type="entry name" value="Cytochrome P450"/>
    <property type="match status" value="1"/>
</dbReference>
<evidence type="ECO:0000313" key="8">
    <source>
        <dbReference type="Proteomes" id="UP000004994"/>
    </source>
</evidence>
<dbReference type="GO" id="GO:0020037">
    <property type="term" value="F:heme binding"/>
    <property type="evidence" value="ECO:0007669"/>
    <property type="project" value="InterPro"/>
</dbReference>
<proteinExistence type="inferred from homology"/>
<keyword evidence="8" id="KW-1185">Reference proteome</keyword>
<organism evidence="7">
    <name type="scientific">Solanum lycopersicum</name>
    <name type="common">Tomato</name>
    <name type="synonym">Lycopersicon esculentum</name>
    <dbReference type="NCBI Taxonomy" id="4081"/>
    <lineage>
        <taxon>Eukaryota</taxon>
        <taxon>Viridiplantae</taxon>
        <taxon>Streptophyta</taxon>
        <taxon>Embryophyta</taxon>
        <taxon>Tracheophyta</taxon>
        <taxon>Spermatophyta</taxon>
        <taxon>Magnoliopsida</taxon>
        <taxon>eudicotyledons</taxon>
        <taxon>Gunneridae</taxon>
        <taxon>Pentapetalae</taxon>
        <taxon>asterids</taxon>
        <taxon>lamiids</taxon>
        <taxon>Solanales</taxon>
        <taxon>Solanaceae</taxon>
        <taxon>Solanoideae</taxon>
        <taxon>Solaneae</taxon>
        <taxon>Solanum</taxon>
        <taxon>Solanum subgen. Lycopersicon</taxon>
    </lineage>
</organism>
<keyword evidence="4" id="KW-0560">Oxidoreductase</keyword>
<feature type="transmembrane region" description="Helical" evidence="6">
    <location>
        <begin position="6"/>
        <end position="27"/>
    </location>
</feature>
<dbReference type="GO" id="GO:0016705">
    <property type="term" value="F:oxidoreductase activity, acting on paired donors, with incorporation or reduction of molecular oxygen"/>
    <property type="evidence" value="ECO:0007669"/>
    <property type="project" value="InterPro"/>
</dbReference>
<sequence>MLSAPTISRFLLCAVFFWQFVIFPTLINFSSSMSNGIFNVDGDIWKYQRQVASHEFNTKSLRKFVESVVDVEHGYLVSFSKLEMVVTL</sequence>
<keyword evidence="6" id="KW-0472">Membrane</keyword>
<dbReference type="Gramene" id="Solyc04g018063.1.1">
    <property type="protein sequence ID" value="Solyc04g018063.1.1"/>
    <property type="gene ID" value="Solyc04g018063.1"/>
</dbReference>
<evidence type="ECO:0000256" key="5">
    <source>
        <dbReference type="ARBA" id="ARBA00023004"/>
    </source>
</evidence>
<name>A0A3Q7FYW6_SOLLC</name>
<keyword evidence="3" id="KW-0479">Metal-binding</keyword>
<evidence type="ECO:0000256" key="4">
    <source>
        <dbReference type="ARBA" id="ARBA00023002"/>
    </source>
</evidence>
<evidence type="ECO:0008006" key="9">
    <source>
        <dbReference type="Google" id="ProtNLM"/>
    </source>
</evidence>
<protein>
    <recommendedName>
        <fullName evidence="9">Cytochrome P450</fullName>
    </recommendedName>
</protein>
<reference evidence="7" key="2">
    <citation type="submission" date="2019-01" db="UniProtKB">
        <authorList>
            <consortium name="EnsemblPlants"/>
        </authorList>
    </citation>
    <scope>IDENTIFICATION</scope>
    <source>
        <strain evidence="7">cv. Heinz 1706</strain>
    </source>
</reference>
<dbReference type="InterPro" id="IPR036396">
    <property type="entry name" value="Cyt_P450_sf"/>
</dbReference>
<dbReference type="GO" id="GO:0004497">
    <property type="term" value="F:monooxygenase activity"/>
    <property type="evidence" value="ECO:0007669"/>
    <property type="project" value="InterPro"/>
</dbReference>
<dbReference type="AlphaFoldDB" id="A0A3Q7FYW6"/>
<dbReference type="PANTHER" id="PTHR24296">
    <property type="entry name" value="CYTOCHROME P450"/>
    <property type="match status" value="1"/>
</dbReference>
<dbReference type="Proteomes" id="UP000004994">
    <property type="component" value="Chromosome 4"/>
</dbReference>
<keyword evidence="6" id="KW-1133">Transmembrane helix</keyword>
<dbReference type="InParanoid" id="A0A3Q7FYW6"/>
<evidence type="ECO:0000313" key="7">
    <source>
        <dbReference type="EnsemblPlants" id="Solyc04g018063.1.1"/>
    </source>
</evidence>
<dbReference type="Gene3D" id="1.10.630.10">
    <property type="entry name" value="Cytochrome P450"/>
    <property type="match status" value="1"/>
</dbReference>
<evidence type="ECO:0000256" key="1">
    <source>
        <dbReference type="ARBA" id="ARBA00001971"/>
    </source>
</evidence>
<comment type="cofactor">
    <cofactor evidence="1">
        <name>heme</name>
        <dbReference type="ChEBI" id="CHEBI:30413"/>
    </cofactor>
</comment>
<keyword evidence="6" id="KW-0812">Transmembrane</keyword>
<keyword evidence="5" id="KW-0408">Iron</keyword>
<reference evidence="7" key="1">
    <citation type="journal article" date="2012" name="Nature">
        <title>The tomato genome sequence provides insights into fleshy fruit evolution.</title>
        <authorList>
            <consortium name="Tomato Genome Consortium"/>
        </authorList>
    </citation>
    <scope>NUCLEOTIDE SEQUENCE [LARGE SCALE GENOMIC DNA]</scope>
    <source>
        <strain evidence="7">cv. Heinz 1706</strain>
    </source>
</reference>
<dbReference type="EnsemblPlants" id="Solyc04g018063.1.1">
    <property type="protein sequence ID" value="Solyc04g018063.1.1"/>
    <property type="gene ID" value="Solyc04g018063.1"/>
</dbReference>
<dbReference type="STRING" id="4081.A0A3Q7FYW6"/>
<evidence type="ECO:0000256" key="2">
    <source>
        <dbReference type="ARBA" id="ARBA00010617"/>
    </source>
</evidence>
<evidence type="ECO:0000256" key="6">
    <source>
        <dbReference type="SAM" id="Phobius"/>
    </source>
</evidence>
<accession>A0A3Q7FYW6</accession>